<dbReference type="PANTHER" id="PTHR48475:SF1">
    <property type="entry name" value="RNASE H TYPE-1 DOMAIN-CONTAINING PROTEIN"/>
    <property type="match status" value="1"/>
</dbReference>
<feature type="coiled-coil region" evidence="7">
    <location>
        <begin position="689"/>
        <end position="716"/>
    </location>
</feature>
<evidence type="ECO:0000256" key="1">
    <source>
        <dbReference type="ARBA" id="ARBA00022679"/>
    </source>
</evidence>
<dbReference type="InterPro" id="IPR043502">
    <property type="entry name" value="DNA/RNA_pol_sf"/>
</dbReference>
<evidence type="ECO:0000256" key="7">
    <source>
        <dbReference type="SAM" id="Coils"/>
    </source>
</evidence>
<evidence type="ECO:0000256" key="6">
    <source>
        <dbReference type="ARBA" id="ARBA00022918"/>
    </source>
</evidence>
<dbReference type="SUPFAM" id="SSF53098">
    <property type="entry name" value="Ribonuclease H-like"/>
    <property type="match status" value="2"/>
</dbReference>
<dbReference type="PANTHER" id="PTHR48475">
    <property type="entry name" value="RIBONUCLEASE H"/>
    <property type="match status" value="1"/>
</dbReference>
<dbReference type="Gene3D" id="3.30.420.10">
    <property type="entry name" value="Ribonuclease H-like superfamily/Ribonuclease H"/>
    <property type="match status" value="3"/>
</dbReference>
<keyword evidence="4" id="KW-0255">Endonuclease</keyword>
<sequence>MVDRPERSPKCLPVYRFGARKLVFWASNHAAVLELVNSVAGYFSGAFLLQWSFFHRTKIDRKTIYPLVVVLVQADSWNADFGESGGSAAHGGAWGAKPIIPKARGYSMGCLEARVPRLTVLGGAWKLGNSPHLRDVQTPHDDPLVVKLRIGDSDVKRVLIDQGSCSEIMYPDLFHGLGLKQSDLQPYDAPLVGFLGESIRPIGRITMTVHTGPISLNTEFLVINMPSPYTAIMGRRWLHILKAVPSSLHQKLRFPTDFGIMEIKGDQVASKQCIMAAIKQNPPGAKQKGKMTDECSKAEPLFLYLAVSERAVSAVLIRIKDTVQCPVYYTSKTMTEAETRYLPSEKVGLALVTAAKKLPQYFQVHTIYVVMQFPVQAMFQMSDFIGQISKWGAKIGTLDVKYLPKTAIKGQILANFVAEFTPALEHKELNKTAFQEDSPENSRWWKIYVDGASNAKGSGTGVVIITPNETVIEQSIRLDFKASNNEAEYEAVLAGLNSAKTLGAKNLIVHYDSLLIASEINGEYMARDERMAAYVLKVQQTITNFNTVQGMDLVGPLPRVTGNRRWLIIATDYFTKWVEAEPLASIRDKDSIKFVWKNIITKFGIPKTIISDNDSKPFMRLEDAKGRWVEELPNVLWTFRTTPRRSTGETPFSLAYGSEAVIPLEIGLPTLKTSEWEPTRNDLAQSQALDLLEERREQAMIRLASYQQQLKGYNKNVRPRSFQQGDLVLRKVFGNTKNLNDGKLRPNWEGPYRV</sequence>
<dbReference type="InterPro" id="IPR012337">
    <property type="entry name" value="RNaseH-like_sf"/>
</dbReference>
<evidence type="ECO:0000256" key="3">
    <source>
        <dbReference type="ARBA" id="ARBA00022722"/>
    </source>
</evidence>
<accession>A0A2N9J3H8</accession>
<dbReference type="PROSITE" id="PS50994">
    <property type="entry name" value="INTEGRASE"/>
    <property type="match status" value="1"/>
</dbReference>
<keyword evidence="6" id="KW-0695">RNA-directed DNA polymerase</keyword>
<dbReference type="InterPro" id="IPR041373">
    <property type="entry name" value="RT_RNaseH"/>
</dbReference>
<dbReference type="InterPro" id="IPR002156">
    <property type="entry name" value="RNaseH_domain"/>
</dbReference>
<dbReference type="InterPro" id="IPR021109">
    <property type="entry name" value="Peptidase_aspartic_dom_sf"/>
</dbReference>
<dbReference type="GO" id="GO:0015074">
    <property type="term" value="P:DNA integration"/>
    <property type="evidence" value="ECO:0007669"/>
    <property type="project" value="InterPro"/>
</dbReference>
<dbReference type="Gene3D" id="2.40.70.10">
    <property type="entry name" value="Acid Proteases"/>
    <property type="match status" value="1"/>
</dbReference>
<evidence type="ECO:0000256" key="5">
    <source>
        <dbReference type="ARBA" id="ARBA00022801"/>
    </source>
</evidence>
<organism evidence="9">
    <name type="scientific">Fagus sylvatica</name>
    <name type="common">Beechnut</name>
    <dbReference type="NCBI Taxonomy" id="28930"/>
    <lineage>
        <taxon>Eukaryota</taxon>
        <taxon>Viridiplantae</taxon>
        <taxon>Streptophyta</taxon>
        <taxon>Embryophyta</taxon>
        <taxon>Tracheophyta</taxon>
        <taxon>Spermatophyta</taxon>
        <taxon>Magnoliopsida</taxon>
        <taxon>eudicotyledons</taxon>
        <taxon>Gunneridae</taxon>
        <taxon>Pentapetalae</taxon>
        <taxon>rosids</taxon>
        <taxon>fabids</taxon>
        <taxon>Fagales</taxon>
        <taxon>Fagaceae</taxon>
        <taxon>Fagus</taxon>
    </lineage>
</organism>
<keyword evidence="2" id="KW-0548">Nucleotidyltransferase</keyword>
<evidence type="ECO:0000256" key="4">
    <source>
        <dbReference type="ARBA" id="ARBA00022759"/>
    </source>
</evidence>
<dbReference type="InterPro" id="IPR036397">
    <property type="entry name" value="RNaseH_sf"/>
</dbReference>
<name>A0A2N9J3H8_FAGSY</name>
<dbReference type="InterPro" id="IPR001584">
    <property type="entry name" value="Integrase_cat-core"/>
</dbReference>
<dbReference type="GO" id="GO:0003676">
    <property type="term" value="F:nucleic acid binding"/>
    <property type="evidence" value="ECO:0007669"/>
    <property type="project" value="InterPro"/>
</dbReference>
<dbReference type="EMBL" id="OIVN01006348">
    <property type="protein sequence ID" value="SPD31185.1"/>
    <property type="molecule type" value="Genomic_DNA"/>
</dbReference>
<dbReference type="GO" id="GO:0003964">
    <property type="term" value="F:RNA-directed DNA polymerase activity"/>
    <property type="evidence" value="ECO:0007669"/>
    <property type="project" value="UniProtKB-KW"/>
</dbReference>
<evidence type="ECO:0000256" key="2">
    <source>
        <dbReference type="ARBA" id="ARBA00022695"/>
    </source>
</evidence>
<keyword evidence="7" id="KW-0175">Coiled coil</keyword>
<evidence type="ECO:0000259" key="8">
    <source>
        <dbReference type="PROSITE" id="PS50994"/>
    </source>
</evidence>
<dbReference type="CDD" id="cd00303">
    <property type="entry name" value="retropepsin_like"/>
    <property type="match status" value="1"/>
</dbReference>
<dbReference type="SUPFAM" id="SSF56672">
    <property type="entry name" value="DNA/RNA polymerases"/>
    <property type="match status" value="1"/>
</dbReference>
<gene>
    <name evidence="9" type="ORF">FSB_LOCUS59067</name>
</gene>
<reference evidence="9" key="1">
    <citation type="submission" date="2018-02" db="EMBL/GenBank/DDBJ databases">
        <authorList>
            <person name="Cohen D.B."/>
            <person name="Kent A.D."/>
        </authorList>
    </citation>
    <scope>NUCLEOTIDE SEQUENCE</scope>
</reference>
<dbReference type="GO" id="GO:0004523">
    <property type="term" value="F:RNA-DNA hybrid ribonuclease activity"/>
    <property type="evidence" value="ECO:0007669"/>
    <property type="project" value="InterPro"/>
</dbReference>
<feature type="domain" description="Integrase catalytic" evidence="8">
    <location>
        <begin position="539"/>
        <end position="727"/>
    </location>
</feature>
<evidence type="ECO:0000313" key="9">
    <source>
        <dbReference type="EMBL" id="SPD31185.1"/>
    </source>
</evidence>
<dbReference type="AlphaFoldDB" id="A0A2N9J3H8"/>
<keyword evidence="3" id="KW-0540">Nuclease</keyword>
<dbReference type="Pfam" id="PF17917">
    <property type="entry name" value="RT_RNaseH"/>
    <property type="match status" value="1"/>
</dbReference>
<dbReference type="CDD" id="cd09279">
    <property type="entry name" value="RNase_HI_like"/>
    <property type="match status" value="1"/>
</dbReference>
<proteinExistence type="predicted"/>
<protein>
    <recommendedName>
        <fullName evidence="8">Integrase catalytic domain-containing protein</fullName>
    </recommendedName>
</protein>
<keyword evidence="5" id="KW-0378">Hydrolase</keyword>
<keyword evidence="1" id="KW-0808">Transferase</keyword>
<dbReference type="Pfam" id="PF13456">
    <property type="entry name" value="RVT_3"/>
    <property type="match status" value="1"/>
</dbReference>